<dbReference type="EMBL" id="GEGO01003994">
    <property type="protein sequence ID" value="JAR91410.1"/>
    <property type="molecule type" value="Transcribed_RNA"/>
</dbReference>
<proteinExistence type="predicted"/>
<dbReference type="AlphaFoldDB" id="A0A147BKU0"/>
<evidence type="ECO:0000313" key="1">
    <source>
        <dbReference type="EMBL" id="JAR91410.1"/>
    </source>
</evidence>
<name>A0A147BKU0_IXORI</name>
<organism evidence="1">
    <name type="scientific">Ixodes ricinus</name>
    <name type="common">Common tick</name>
    <name type="synonym">Acarus ricinus</name>
    <dbReference type="NCBI Taxonomy" id="34613"/>
    <lineage>
        <taxon>Eukaryota</taxon>
        <taxon>Metazoa</taxon>
        <taxon>Ecdysozoa</taxon>
        <taxon>Arthropoda</taxon>
        <taxon>Chelicerata</taxon>
        <taxon>Arachnida</taxon>
        <taxon>Acari</taxon>
        <taxon>Parasitiformes</taxon>
        <taxon>Ixodida</taxon>
        <taxon>Ixodoidea</taxon>
        <taxon>Ixodidae</taxon>
        <taxon>Ixodinae</taxon>
        <taxon>Ixodes</taxon>
    </lineage>
</organism>
<reference evidence="1" key="1">
    <citation type="journal article" date="2018" name="PLoS Negl. Trop. Dis.">
        <title>Sialome diversity of ticks revealed by RNAseq of single tick salivary glands.</title>
        <authorList>
            <person name="Perner J."/>
            <person name="Kropackova S."/>
            <person name="Kopacek P."/>
            <person name="Ribeiro J.M."/>
        </authorList>
    </citation>
    <scope>NUCLEOTIDE SEQUENCE</scope>
    <source>
        <strain evidence="1">Siblings of single egg batch collected in Ceske Budejovice</strain>
        <tissue evidence="1">Salivary glands</tissue>
    </source>
</reference>
<sequence length="180" mass="20342">MGQGRLTPRFVVRPKSAFSGTCLLLLCPRRAEELPFRRAFANRSLNLRCPNRSWWSSPGTRYNTVGRALRLAKGLQSTVRLSTRNRPRLPAQALPFRSRGRTFARPTCCHCPPGDSHRNQRSRQRGSAAKKTCSSMHAFLLPVCSRTGTSLIRRTRRSQVPWVPRCPVGWATRAANRPCC</sequence>
<accession>A0A147BKU0</accession>
<protein>
    <submittedName>
        <fullName evidence="1">Uncharacterized protein</fullName>
    </submittedName>
</protein>